<comment type="similarity">
    <text evidence="2">Belongs to the histone-like protein H-NS family.</text>
</comment>
<dbReference type="Pfam" id="PF00816">
    <property type="entry name" value="Histone_HNS"/>
    <property type="match status" value="2"/>
</dbReference>
<name>A0ABW9CD41_9BURK</name>
<sequence>MTTLENIQARMKKLQAQAETILAKQAQAAVDQIRELMLKHGLTTADIEARAKAKRDAKANGRVAVGRGSKAPIATKGKLPAKYLNPKTGETWSGHARPPAWIKDVKDRTKFFIDGVGTASSGGPVGASSGKTPASKVQSKGALPAKYRDPKSGATWSGRGPAPQWLASVKDRTKFLIEQAPAAKSDLTATRKATTSKAAPKARAASKKVGAKKVAVSKKPAGVKKAATKPSATSTVTPTKVSARKTTSRRVTPTTTAATTPTPEAAPIVST</sequence>
<evidence type="ECO:0000256" key="3">
    <source>
        <dbReference type="ARBA" id="ARBA00022490"/>
    </source>
</evidence>
<evidence type="ECO:0000256" key="1">
    <source>
        <dbReference type="ARBA" id="ARBA00004453"/>
    </source>
</evidence>
<feature type="region of interest" description="Disordered" evidence="5">
    <location>
        <begin position="122"/>
        <end position="160"/>
    </location>
</feature>
<evidence type="ECO:0000256" key="5">
    <source>
        <dbReference type="SAM" id="MobiDB-lite"/>
    </source>
</evidence>
<keyword evidence="4" id="KW-0238">DNA-binding</keyword>
<feature type="compositionally biased region" description="Polar residues" evidence="5">
    <location>
        <begin position="230"/>
        <end position="240"/>
    </location>
</feature>
<evidence type="ECO:0000313" key="8">
    <source>
        <dbReference type="Proteomes" id="UP001629462"/>
    </source>
</evidence>
<dbReference type="Gene3D" id="4.10.430.30">
    <property type="match status" value="2"/>
</dbReference>
<feature type="compositionally biased region" description="Low complexity" evidence="5">
    <location>
        <begin position="252"/>
        <end position="271"/>
    </location>
</feature>
<dbReference type="PANTHER" id="PTHR38097">
    <property type="match status" value="1"/>
</dbReference>
<dbReference type="InterPro" id="IPR027444">
    <property type="entry name" value="H-NS_C_dom"/>
</dbReference>
<keyword evidence="3" id="KW-0963">Cytoplasm</keyword>
<feature type="compositionally biased region" description="Low complexity" evidence="5">
    <location>
        <begin position="212"/>
        <end position="225"/>
    </location>
</feature>
<proteinExistence type="inferred from homology"/>
<evidence type="ECO:0000259" key="6">
    <source>
        <dbReference type="SMART" id="SM00528"/>
    </source>
</evidence>
<reference evidence="7 8" key="1">
    <citation type="journal article" date="2024" name="Chem. Sci.">
        <title>Discovery of megapolipeptins by genome mining of a Burkholderiales bacteria collection.</title>
        <authorList>
            <person name="Paulo B.S."/>
            <person name="Recchia M.J.J."/>
            <person name="Lee S."/>
            <person name="Fergusson C.H."/>
            <person name="Romanowski S.B."/>
            <person name="Hernandez A."/>
            <person name="Krull N."/>
            <person name="Liu D.Y."/>
            <person name="Cavanagh H."/>
            <person name="Bos A."/>
            <person name="Gray C.A."/>
            <person name="Murphy B.T."/>
            <person name="Linington R.G."/>
            <person name="Eustaquio A.S."/>
        </authorList>
    </citation>
    <scope>NUCLEOTIDE SEQUENCE [LARGE SCALE GENOMIC DNA]</scope>
    <source>
        <strain evidence="7 8">RL17-374-BIF-D</strain>
    </source>
</reference>
<dbReference type="SMART" id="SM00528">
    <property type="entry name" value="HNS"/>
    <property type="match status" value="2"/>
</dbReference>
<evidence type="ECO:0000313" key="7">
    <source>
        <dbReference type="EMBL" id="MFM0515867.1"/>
    </source>
</evidence>
<comment type="caution">
    <text evidence="7">The sequence shown here is derived from an EMBL/GenBank/DDBJ whole genome shotgun (WGS) entry which is preliminary data.</text>
</comment>
<protein>
    <submittedName>
        <fullName evidence="7">H-NS family nucleoid-associated regulatory protein</fullName>
    </submittedName>
</protein>
<comment type="subcellular location">
    <subcellularLocation>
        <location evidence="1">Cytoplasm</location>
        <location evidence="1">Nucleoid</location>
    </subcellularLocation>
</comment>
<organism evidence="7 8">
    <name type="scientific">Caballeronia jiangsuensis</name>
    <dbReference type="NCBI Taxonomy" id="1458357"/>
    <lineage>
        <taxon>Bacteria</taxon>
        <taxon>Pseudomonadati</taxon>
        <taxon>Pseudomonadota</taxon>
        <taxon>Betaproteobacteria</taxon>
        <taxon>Burkholderiales</taxon>
        <taxon>Burkholderiaceae</taxon>
        <taxon>Caballeronia</taxon>
    </lineage>
</organism>
<feature type="domain" description="DNA-binding protein H-NS-like C-terminal" evidence="6">
    <location>
        <begin position="137"/>
        <end position="177"/>
    </location>
</feature>
<dbReference type="PANTHER" id="PTHR38097:SF2">
    <property type="entry name" value="DNA-BINDING PROTEIN STPA"/>
    <property type="match status" value="1"/>
</dbReference>
<feature type="compositionally biased region" description="Low complexity" evidence="5">
    <location>
        <begin position="188"/>
        <end position="203"/>
    </location>
</feature>
<gene>
    <name evidence="7" type="ORF">PQR08_00435</name>
</gene>
<feature type="region of interest" description="Disordered" evidence="5">
    <location>
        <begin position="185"/>
        <end position="271"/>
    </location>
</feature>
<evidence type="ECO:0000256" key="4">
    <source>
        <dbReference type="ARBA" id="ARBA00023125"/>
    </source>
</evidence>
<evidence type="ECO:0000256" key="2">
    <source>
        <dbReference type="ARBA" id="ARBA00010610"/>
    </source>
</evidence>
<keyword evidence="8" id="KW-1185">Reference proteome</keyword>
<dbReference type="RefSeq" id="WP_250486903.1">
    <property type="nucleotide sequence ID" value="NZ_JAQQDB010000001.1"/>
</dbReference>
<accession>A0ABW9CD41</accession>
<feature type="domain" description="DNA-binding protein H-NS-like C-terminal" evidence="6">
    <location>
        <begin position="73"/>
        <end position="113"/>
    </location>
</feature>
<dbReference type="EMBL" id="JAQQDB010000001">
    <property type="protein sequence ID" value="MFM0515867.1"/>
    <property type="molecule type" value="Genomic_DNA"/>
</dbReference>
<dbReference type="SUPFAM" id="SSF81273">
    <property type="entry name" value="H-NS histone-like proteins"/>
    <property type="match status" value="2"/>
</dbReference>
<dbReference type="Proteomes" id="UP001629462">
    <property type="component" value="Unassembled WGS sequence"/>
</dbReference>